<dbReference type="Pfam" id="PF00209">
    <property type="entry name" value="SNF"/>
    <property type="match status" value="1"/>
</dbReference>
<dbReference type="OrthoDB" id="6581954at2759"/>
<keyword evidence="5 8" id="KW-0472">Membrane</keyword>
<name>A0A9X0CMG5_9CNID</name>
<feature type="transmembrane region" description="Helical" evidence="8">
    <location>
        <begin position="200"/>
        <end position="226"/>
    </location>
</feature>
<evidence type="ECO:0000256" key="4">
    <source>
        <dbReference type="ARBA" id="ARBA00022989"/>
    </source>
</evidence>
<comment type="caution">
    <text evidence="9">The sequence shown here is derived from an EMBL/GenBank/DDBJ whole genome shotgun (WGS) entry which is preliminary data.</text>
</comment>
<dbReference type="SUPFAM" id="SSF161070">
    <property type="entry name" value="SNF-like"/>
    <property type="match status" value="1"/>
</dbReference>
<reference evidence="9" key="1">
    <citation type="submission" date="2023-01" db="EMBL/GenBank/DDBJ databases">
        <title>Genome assembly of the deep-sea coral Lophelia pertusa.</title>
        <authorList>
            <person name="Herrera S."/>
            <person name="Cordes E."/>
        </authorList>
    </citation>
    <scope>NUCLEOTIDE SEQUENCE</scope>
    <source>
        <strain evidence="9">USNM1676648</strain>
        <tissue evidence="9">Polyp</tissue>
    </source>
</reference>
<keyword evidence="3 8" id="KW-0812">Transmembrane</keyword>
<evidence type="ECO:0000256" key="5">
    <source>
        <dbReference type="ARBA" id="ARBA00023136"/>
    </source>
</evidence>
<accession>A0A9X0CMG5</accession>
<dbReference type="GO" id="GO:0046872">
    <property type="term" value="F:metal ion binding"/>
    <property type="evidence" value="ECO:0007669"/>
    <property type="project" value="UniProtKB-KW"/>
</dbReference>
<evidence type="ECO:0000256" key="8">
    <source>
        <dbReference type="SAM" id="Phobius"/>
    </source>
</evidence>
<keyword evidence="6" id="KW-0479">Metal-binding</keyword>
<organism evidence="9 10">
    <name type="scientific">Desmophyllum pertusum</name>
    <dbReference type="NCBI Taxonomy" id="174260"/>
    <lineage>
        <taxon>Eukaryota</taxon>
        <taxon>Metazoa</taxon>
        <taxon>Cnidaria</taxon>
        <taxon>Anthozoa</taxon>
        <taxon>Hexacorallia</taxon>
        <taxon>Scleractinia</taxon>
        <taxon>Caryophylliina</taxon>
        <taxon>Caryophylliidae</taxon>
        <taxon>Desmophyllum</taxon>
    </lineage>
</organism>
<keyword evidence="4 8" id="KW-1133">Transmembrane helix</keyword>
<comment type="subcellular location">
    <subcellularLocation>
        <location evidence="1">Membrane</location>
        <topology evidence="1">Multi-pass membrane protein</topology>
    </subcellularLocation>
</comment>
<evidence type="ECO:0000256" key="6">
    <source>
        <dbReference type="PIRSR" id="PIRSR600175-1"/>
    </source>
</evidence>
<protein>
    <recommendedName>
        <fullName evidence="11">Sodium-dependent transporter</fullName>
    </recommendedName>
</protein>
<dbReference type="InterPro" id="IPR000175">
    <property type="entry name" value="Na/ntran_symport"/>
</dbReference>
<evidence type="ECO:0000256" key="3">
    <source>
        <dbReference type="ARBA" id="ARBA00022692"/>
    </source>
</evidence>
<evidence type="ECO:0000256" key="7">
    <source>
        <dbReference type="SAM" id="MobiDB-lite"/>
    </source>
</evidence>
<evidence type="ECO:0008006" key="11">
    <source>
        <dbReference type="Google" id="ProtNLM"/>
    </source>
</evidence>
<keyword evidence="6" id="KW-0915">Sodium</keyword>
<feature type="compositionally biased region" description="Basic and acidic residues" evidence="7">
    <location>
        <begin position="1"/>
        <end position="16"/>
    </location>
</feature>
<proteinExistence type="predicted"/>
<gene>
    <name evidence="9" type="ORF">OS493_014544</name>
</gene>
<dbReference type="GO" id="GO:0016020">
    <property type="term" value="C:membrane"/>
    <property type="evidence" value="ECO:0007669"/>
    <property type="project" value="UniProtKB-SubCell"/>
</dbReference>
<feature type="binding site" evidence="6">
    <location>
        <position position="41"/>
    </location>
    <ligand>
        <name>Na(+)</name>
        <dbReference type="ChEBI" id="CHEBI:29101"/>
        <label>1</label>
    </ligand>
</feature>
<dbReference type="PANTHER" id="PTHR42948:SF1">
    <property type="entry name" value="TRANSPORTER"/>
    <property type="match status" value="1"/>
</dbReference>
<evidence type="ECO:0000256" key="1">
    <source>
        <dbReference type="ARBA" id="ARBA00004141"/>
    </source>
</evidence>
<dbReference type="EMBL" id="MU827308">
    <property type="protein sequence ID" value="KAJ7361898.1"/>
    <property type="molecule type" value="Genomic_DNA"/>
</dbReference>
<feature type="transmembrane region" description="Helical" evidence="8">
    <location>
        <begin position="33"/>
        <end position="50"/>
    </location>
</feature>
<feature type="region of interest" description="Disordered" evidence="7">
    <location>
        <begin position="1"/>
        <end position="23"/>
    </location>
</feature>
<evidence type="ECO:0000256" key="2">
    <source>
        <dbReference type="ARBA" id="ARBA00022448"/>
    </source>
</evidence>
<dbReference type="AlphaFoldDB" id="A0A9X0CMG5"/>
<feature type="transmembrane region" description="Helical" evidence="8">
    <location>
        <begin position="166"/>
        <end position="188"/>
    </location>
</feature>
<dbReference type="PROSITE" id="PS50267">
    <property type="entry name" value="NA_NEUROTRAN_SYMP_3"/>
    <property type="match status" value="1"/>
</dbReference>
<feature type="transmembrane region" description="Helical" evidence="8">
    <location>
        <begin position="111"/>
        <end position="140"/>
    </location>
</feature>
<dbReference type="InterPro" id="IPR037272">
    <property type="entry name" value="SNS_sf"/>
</dbReference>
<dbReference type="Proteomes" id="UP001163046">
    <property type="component" value="Unassembled WGS sequence"/>
</dbReference>
<dbReference type="PANTHER" id="PTHR42948">
    <property type="entry name" value="TRANSPORTER"/>
    <property type="match status" value="1"/>
</dbReference>
<keyword evidence="2" id="KW-0813">Transport</keyword>
<feature type="binding site" evidence="6">
    <location>
        <position position="48"/>
    </location>
    <ligand>
        <name>Na(+)</name>
        <dbReference type="ChEBI" id="CHEBI:29101"/>
        <label>1</label>
    </ligand>
</feature>
<feature type="transmembrane region" description="Helical" evidence="8">
    <location>
        <begin position="70"/>
        <end position="90"/>
    </location>
</feature>
<evidence type="ECO:0000313" key="9">
    <source>
        <dbReference type="EMBL" id="KAJ7361898.1"/>
    </source>
</evidence>
<sequence>MSAEEHRRILRSDSSSERQNSQTETTRVFSTKWGLILSCLGCVIGTGNIWRFPRIVANNSGDKGGLQFLLVWMLFLGLWSIPVILVEYSVGRFTRKAPVSSFRVLLGPWSTWCGGWMVAVVILITSYYSVVVGWCFYYLFHSIFYTLPESTEASSKIWDDLQNHEWLPVVLLFLSLLVAGFAVTRAVSSIERVNSVIMPLLLLVLAVSFYWSLALEYASYGITYLFTPDWLN</sequence>
<keyword evidence="10" id="KW-1185">Reference proteome</keyword>
<evidence type="ECO:0000313" key="10">
    <source>
        <dbReference type="Proteomes" id="UP001163046"/>
    </source>
</evidence>
<dbReference type="PRINTS" id="PR00176">
    <property type="entry name" value="NANEUSMPORT"/>
</dbReference>